<dbReference type="PANTHER" id="PTHR46599:SF6">
    <property type="entry name" value="DUAL SPECIFICITY PHOSPHATASE 26"/>
    <property type="match status" value="1"/>
</dbReference>
<dbReference type="PANTHER" id="PTHR46599">
    <property type="entry name" value="PIGGYBAC TRANSPOSABLE ELEMENT-DERIVED PROTEIN 4"/>
    <property type="match status" value="1"/>
</dbReference>
<dbReference type="EMBL" id="OW240912">
    <property type="protein sequence ID" value="CAH2223094.1"/>
    <property type="molecule type" value="Genomic_DNA"/>
</dbReference>
<dbReference type="Proteomes" id="UP001295444">
    <property type="component" value="Chromosome 01"/>
</dbReference>
<reference evidence="2" key="1">
    <citation type="submission" date="2022-03" db="EMBL/GenBank/DDBJ databases">
        <authorList>
            <person name="Alioto T."/>
            <person name="Alioto T."/>
            <person name="Gomez Garrido J."/>
        </authorList>
    </citation>
    <scope>NUCLEOTIDE SEQUENCE</scope>
</reference>
<gene>
    <name evidence="2" type="ORF">PECUL_23A021762</name>
</gene>
<keyword evidence="3" id="KW-1185">Reference proteome</keyword>
<protein>
    <recommendedName>
        <fullName evidence="1">PiggyBac transposable element-derived protein domain-containing protein</fullName>
    </recommendedName>
</protein>
<dbReference type="Pfam" id="PF13843">
    <property type="entry name" value="DDE_Tnp_1_7"/>
    <property type="match status" value="1"/>
</dbReference>
<evidence type="ECO:0000259" key="1">
    <source>
        <dbReference type="Pfam" id="PF13843"/>
    </source>
</evidence>
<feature type="domain" description="PiggyBac transposable element-derived protein" evidence="1">
    <location>
        <begin position="3"/>
        <end position="182"/>
    </location>
</feature>
<dbReference type="InterPro" id="IPR029526">
    <property type="entry name" value="PGBD"/>
</dbReference>
<sequence length="289" mass="33217">MFYTYNLEIYAGKQPDGPFDISNKPTDVLKRMIAPLRGSGRNLTADNWFTAPDLVEELKEMKLSYVGTVKKNKRELPPEFVTTKSREVYSSSFGFNRSITLVSYVPKKNKTVILVSSFHHDKSLDSETGVKKKPSIITFYNSTKGGVDNVDKICATFSVARNIKCCPMNIFFTMLNVAGINSQIIYLGNDMKPIKRRLFLKQLSHELTSDELQRRSEKTIGIPLHIQSKLKRFCNCENVEEDKEETLETPSKRRRCITCTTDNVQRRLSRYECSKCKRALFIVTCYFLL</sequence>
<organism evidence="2 3">
    <name type="scientific">Pelobates cultripes</name>
    <name type="common">Western spadefoot toad</name>
    <dbReference type="NCBI Taxonomy" id="61616"/>
    <lineage>
        <taxon>Eukaryota</taxon>
        <taxon>Metazoa</taxon>
        <taxon>Chordata</taxon>
        <taxon>Craniata</taxon>
        <taxon>Vertebrata</taxon>
        <taxon>Euteleostomi</taxon>
        <taxon>Amphibia</taxon>
        <taxon>Batrachia</taxon>
        <taxon>Anura</taxon>
        <taxon>Pelobatoidea</taxon>
        <taxon>Pelobatidae</taxon>
        <taxon>Pelobates</taxon>
    </lineage>
</organism>
<evidence type="ECO:0000313" key="3">
    <source>
        <dbReference type="Proteomes" id="UP001295444"/>
    </source>
</evidence>
<proteinExistence type="predicted"/>
<dbReference type="AlphaFoldDB" id="A0AAD1R3B1"/>
<evidence type="ECO:0000313" key="2">
    <source>
        <dbReference type="EMBL" id="CAH2223094.1"/>
    </source>
</evidence>
<name>A0AAD1R3B1_PELCU</name>
<accession>A0AAD1R3B1</accession>